<reference evidence="4 5" key="1">
    <citation type="submission" date="2019-02" db="EMBL/GenBank/DDBJ databases">
        <title>Deep-cultivation of Planctomycetes and their phenomic and genomic characterization uncovers novel biology.</title>
        <authorList>
            <person name="Wiegand S."/>
            <person name="Jogler M."/>
            <person name="Boedeker C."/>
            <person name="Pinto D."/>
            <person name="Vollmers J."/>
            <person name="Rivas-Marin E."/>
            <person name="Kohn T."/>
            <person name="Peeters S.H."/>
            <person name="Heuer A."/>
            <person name="Rast P."/>
            <person name="Oberbeckmann S."/>
            <person name="Bunk B."/>
            <person name="Jeske O."/>
            <person name="Meyerdierks A."/>
            <person name="Storesund J.E."/>
            <person name="Kallscheuer N."/>
            <person name="Luecker S."/>
            <person name="Lage O.M."/>
            <person name="Pohl T."/>
            <person name="Merkel B.J."/>
            <person name="Hornburger P."/>
            <person name="Mueller R.-W."/>
            <person name="Bruemmer F."/>
            <person name="Labrenz M."/>
            <person name="Spormann A.M."/>
            <person name="Op den Camp H."/>
            <person name="Overmann J."/>
            <person name="Amann R."/>
            <person name="Jetten M.S.M."/>
            <person name="Mascher T."/>
            <person name="Medema M.H."/>
            <person name="Devos D.P."/>
            <person name="Kaster A.-K."/>
            <person name="Ovreas L."/>
            <person name="Rohde M."/>
            <person name="Galperin M.Y."/>
            <person name="Jogler C."/>
        </authorList>
    </citation>
    <scope>NUCLEOTIDE SEQUENCE [LARGE SCALE GENOMIC DNA]</scope>
    <source>
        <strain evidence="4 5">CA12</strain>
    </source>
</reference>
<dbReference type="SUPFAM" id="SSF109604">
    <property type="entry name" value="HD-domain/PDEase-like"/>
    <property type="match status" value="1"/>
</dbReference>
<evidence type="ECO:0000313" key="5">
    <source>
        <dbReference type="Proteomes" id="UP000318741"/>
    </source>
</evidence>
<sequence length="749" mass="79744">MAATACVAVVVAVQGWEPTQQTRLGDFAGDGIAARVPFSVEDIIQTDSLRQTARAAVPPIFRNDPAKLAGLDALFGRQLKTLASSESWEQVPAPARAAFGLAVAETGAGREAAETAARNQFQTFRSVLLGRAAEGGDDRAAAPERIEALTQELRPLLEALGQIGTLNDEALRTNDLTDDSYILALDPEEPTPPPETLAEAAVTAETHTIDWLLTKSESLDVAWNAAPGLSALRAPVERWLIRSVPASLSADAAATEQAKLAAEQNVRPAVTTFVRGHILVGPGEVIDGDAANLLAEEHDALVALGGPDAQLARAAVVAGVLAVIAGLIGAFIKRNEPRLIADPGRLASYLTLIVVAVALGRWLSFDPWRAEAVPVLACAMTFAVAYNQWLAGLTGLAVSAIVVFSTTANLGHLLVLGSAAAAAVLPLSRVPSRSTVIGVGFFAAAVYLTVSLCVGLIERQPLIAGLPGAWEVTQPVLMNGLRGAGWCLLAGYFVAGSLPFIERSFGVVTDISLLEMSDVSHPLLQDLVRRAPGTYNHSIAMATIGETAADAIGANGLLLRVAAYYHDVGKMLKPHYFIENQTAEDRGRHDELAPAMSTLIIIGHVRDGVDLARQHGLPQRIVDFIEQHHGTTLVKYFYHEAGKRAEAEPGHEGDAEESAFRYPGPKPQTREAGVMMLADAVESATRSLSEPTPGRIENLVKSITLDRLLDGQFDESSLTLREIRIVEDSLVKSLIGMHHGRIKYPDQKD</sequence>
<keyword evidence="2" id="KW-0472">Membrane</keyword>
<dbReference type="InterPro" id="IPR006674">
    <property type="entry name" value="HD_domain"/>
</dbReference>
<evidence type="ECO:0000259" key="3">
    <source>
        <dbReference type="SMART" id="SM00471"/>
    </source>
</evidence>
<feature type="transmembrane region" description="Helical" evidence="2">
    <location>
        <begin position="436"/>
        <end position="457"/>
    </location>
</feature>
<organism evidence="4 5">
    <name type="scientific">Alienimonas californiensis</name>
    <dbReference type="NCBI Taxonomy" id="2527989"/>
    <lineage>
        <taxon>Bacteria</taxon>
        <taxon>Pseudomonadati</taxon>
        <taxon>Planctomycetota</taxon>
        <taxon>Planctomycetia</taxon>
        <taxon>Planctomycetales</taxon>
        <taxon>Planctomycetaceae</taxon>
        <taxon>Alienimonas</taxon>
    </lineage>
</organism>
<feature type="domain" description="HD/PDEase" evidence="3">
    <location>
        <begin position="530"/>
        <end position="693"/>
    </location>
</feature>
<dbReference type="Pfam" id="PF01966">
    <property type="entry name" value="HD"/>
    <property type="match status" value="1"/>
</dbReference>
<dbReference type="RefSeq" id="WP_145361146.1">
    <property type="nucleotide sequence ID" value="NZ_CP036265.1"/>
</dbReference>
<protein>
    <recommendedName>
        <fullName evidence="3">HD/PDEase domain-containing protein</fullName>
    </recommendedName>
</protein>
<proteinExistence type="predicted"/>
<feature type="region of interest" description="Disordered" evidence="1">
    <location>
        <begin position="645"/>
        <end position="666"/>
    </location>
</feature>
<feature type="transmembrane region" description="Helical" evidence="2">
    <location>
        <begin position="344"/>
        <end position="363"/>
    </location>
</feature>
<dbReference type="Gene3D" id="1.10.3210.10">
    <property type="entry name" value="Hypothetical protein af1432"/>
    <property type="match status" value="1"/>
</dbReference>
<dbReference type="InterPro" id="IPR052722">
    <property type="entry name" value="PgpH_phosphodiesterase"/>
</dbReference>
<keyword evidence="5" id="KW-1185">Reference proteome</keyword>
<dbReference type="KEGG" id="acaf:CA12_43230"/>
<name>A0A517PFL6_9PLAN</name>
<dbReference type="Pfam" id="PF07697">
    <property type="entry name" value="7TMR-HDED"/>
    <property type="match status" value="1"/>
</dbReference>
<keyword evidence="2" id="KW-0812">Transmembrane</keyword>
<evidence type="ECO:0000256" key="1">
    <source>
        <dbReference type="SAM" id="MobiDB-lite"/>
    </source>
</evidence>
<dbReference type="PANTHER" id="PTHR36442">
    <property type="entry name" value="CYCLIC-DI-AMP PHOSPHODIESTERASE PGPH"/>
    <property type="match status" value="1"/>
</dbReference>
<accession>A0A517PFL6</accession>
<feature type="transmembrane region" description="Helical" evidence="2">
    <location>
        <begin position="383"/>
        <end position="404"/>
    </location>
</feature>
<dbReference type="InterPro" id="IPR006675">
    <property type="entry name" value="HDIG_dom"/>
</dbReference>
<evidence type="ECO:0000313" key="4">
    <source>
        <dbReference type="EMBL" id="QDT18182.1"/>
    </source>
</evidence>
<dbReference type="Proteomes" id="UP000318741">
    <property type="component" value="Chromosome"/>
</dbReference>
<dbReference type="NCBIfam" id="TIGR00277">
    <property type="entry name" value="HDIG"/>
    <property type="match status" value="1"/>
</dbReference>
<dbReference type="InterPro" id="IPR011621">
    <property type="entry name" value="Metal-dep_PHydrolase_7TM_intra"/>
</dbReference>
<dbReference type="OrthoDB" id="9806952at2"/>
<evidence type="ECO:0000256" key="2">
    <source>
        <dbReference type="SAM" id="Phobius"/>
    </source>
</evidence>
<gene>
    <name evidence="4" type="ORF">CA12_43230</name>
</gene>
<dbReference type="Pfam" id="PF07698">
    <property type="entry name" value="7TM-7TMR_HD"/>
    <property type="match status" value="1"/>
</dbReference>
<feature type="transmembrane region" description="Helical" evidence="2">
    <location>
        <begin position="411"/>
        <end position="430"/>
    </location>
</feature>
<dbReference type="PANTHER" id="PTHR36442:SF1">
    <property type="entry name" value="CYCLIC-DI-AMP PHOSPHODIESTERASE PGPH"/>
    <property type="match status" value="1"/>
</dbReference>
<dbReference type="SMART" id="SM00471">
    <property type="entry name" value="HDc"/>
    <property type="match status" value="1"/>
</dbReference>
<dbReference type="InterPro" id="IPR011624">
    <property type="entry name" value="Metal-dep_PHydrolase_7TM_extra"/>
</dbReference>
<dbReference type="CDD" id="cd00077">
    <property type="entry name" value="HDc"/>
    <property type="match status" value="1"/>
</dbReference>
<feature type="transmembrane region" description="Helical" evidence="2">
    <location>
        <begin position="311"/>
        <end position="332"/>
    </location>
</feature>
<dbReference type="EMBL" id="CP036265">
    <property type="protein sequence ID" value="QDT18182.1"/>
    <property type="molecule type" value="Genomic_DNA"/>
</dbReference>
<dbReference type="AlphaFoldDB" id="A0A517PFL6"/>
<dbReference type="InterPro" id="IPR003607">
    <property type="entry name" value="HD/PDEase_dom"/>
</dbReference>
<keyword evidence="2" id="KW-1133">Transmembrane helix</keyword>